<dbReference type="SUPFAM" id="SSF51735">
    <property type="entry name" value="NAD(P)-binding Rossmann-fold domains"/>
    <property type="match status" value="1"/>
</dbReference>
<organism evidence="7 8">
    <name type="scientific">Piscinibacter gummiphilus</name>
    <dbReference type="NCBI Taxonomy" id="946333"/>
    <lineage>
        <taxon>Bacteria</taxon>
        <taxon>Pseudomonadati</taxon>
        <taxon>Pseudomonadota</taxon>
        <taxon>Betaproteobacteria</taxon>
        <taxon>Burkholderiales</taxon>
        <taxon>Sphaerotilaceae</taxon>
        <taxon>Piscinibacter</taxon>
    </lineage>
</organism>
<sequence length="328" mass="34608">MRAMRWRGSGRPLELVECPVPRPGRGELLLKVLACGVCRTDLHIADGELAPTCACVVPGHEIVATVAALGDGVTGWQAGDHVGVPWLGWACGECDDCRRGRENLCARAVFTGHGRDGGYASHALAHASFCIPLPPEGDPVETAPLLCAGLIGWRALKAAGDDARVIGLYGFGASAHLIAQVAKAQGRRVFAMTRPGDTARQAFALSLGVEWAGSTDAAPPDALDAAILFAPDGALVPLALSRVRRGGRVVCAGIHMSDIPAFPYSLLWGEREVRSVANLTRADAKEFFDFVRQHPVRSHTTAYPLDGANEALDALRRGTFDGAAVLVP</sequence>
<keyword evidence="5" id="KW-0560">Oxidoreductase</keyword>
<gene>
    <name evidence="7" type="ORF">RXV79_11185</name>
</gene>
<evidence type="ECO:0000256" key="4">
    <source>
        <dbReference type="ARBA" id="ARBA00022833"/>
    </source>
</evidence>
<protein>
    <submittedName>
        <fullName evidence="7">Zinc-dependent alcohol dehydrogenase family protein</fullName>
    </submittedName>
</protein>
<feature type="domain" description="Alcohol dehydrogenase-like N-terminal" evidence="6">
    <location>
        <begin position="24"/>
        <end position="134"/>
    </location>
</feature>
<comment type="similarity">
    <text evidence="2">Belongs to the zinc-containing alcohol dehydrogenase family.</text>
</comment>
<dbReference type="Pfam" id="PF08240">
    <property type="entry name" value="ADH_N"/>
    <property type="match status" value="1"/>
</dbReference>
<dbReference type="CDD" id="cd08298">
    <property type="entry name" value="CAD2"/>
    <property type="match status" value="1"/>
</dbReference>
<keyword evidence="8" id="KW-1185">Reference proteome</keyword>
<dbReference type="PANTHER" id="PTHR42940:SF8">
    <property type="entry name" value="VACUOLAR PROTEIN SORTING-ASSOCIATED PROTEIN 11"/>
    <property type="match status" value="1"/>
</dbReference>
<evidence type="ECO:0000313" key="8">
    <source>
        <dbReference type="Proteomes" id="UP001303946"/>
    </source>
</evidence>
<dbReference type="InterPro" id="IPR013154">
    <property type="entry name" value="ADH-like_N"/>
</dbReference>
<dbReference type="SUPFAM" id="SSF50129">
    <property type="entry name" value="GroES-like"/>
    <property type="match status" value="1"/>
</dbReference>
<evidence type="ECO:0000259" key="6">
    <source>
        <dbReference type="Pfam" id="PF08240"/>
    </source>
</evidence>
<evidence type="ECO:0000256" key="2">
    <source>
        <dbReference type="ARBA" id="ARBA00008072"/>
    </source>
</evidence>
<dbReference type="RefSeq" id="WP_316704077.1">
    <property type="nucleotide sequence ID" value="NZ_CP136336.1"/>
</dbReference>
<name>A0ABZ0D1A2_9BURK</name>
<evidence type="ECO:0000313" key="7">
    <source>
        <dbReference type="EMBL" id="WOB11019.1"/>
    </source>
</evidence>
<accession>A0ABZ0D1A2</accession>
<dbReference type="Gene3D" id="3.40.50.720">
    <property type="entry name" value="NAD(P)-binding Rossmann-like Domain"/>
    <property type="match status" value="1"/>
</dbReference>
<keyword evidence="3" id="KW-0479">Metal-binding</keyword>
<evidence type="ECO:0000256" key="3">
    <source>
        <dbReference type="ARBA" id="ARBA00022723"/>
    </source>
</evidence>
<dbReference type="Proteomes" id="UP001303946">
    <property type="component" value="Chromosome"/>
</dbReference>
<dbReference type="NCBIfam" id="TIGR02822">
    <property type="entry name" value="adh_fam_2"/>
    <property type="match status" value="1"/>
</dbReference>
<dbReference type="InterPro" id="IPR036291">
    <property type="entry name" value="NAD(P)-bd_dom_sf"/>
</dbReference>
<comment type="cofactor">
    <cofactor evidence="1">
        <name>Zn(2+)</name>
        <dbReference type="ChEBI" id="CHEBI:29105"/>
    </cofactor>
</comment>
<evidence type="ECO:0000256" key="5">
    <source>
        <dbReference type="ARBA" id="ARBA00023002"/>
    </source>
</evidence>
<proteinExistence type="inferred from homology"/>
<keyword evidence="4" id="KW-0862">Zinc</keyword>
<dbReference type="InterPro" id="IPR014187">
    <property type="entry name" value="ADH_Zn_typ-2"/>
</dbReference>
<dbReference type="InterPro" id="IPR011032">
    <property type="entry name" value="GroES-like_sf"/>
</dbReference>
<dbReference type="EMBL" id="CP136336">
    <property type="protein sequence ID" value="WOB11019.1"/>
    <property type="molecule type" value="Genomic_DNA"/>
</dbReference>
<reference evidence="7 8" key="1">
    <citation type="submission" date="2023-10" db="EMBL/GenBank/DDBJ databases">
        <title>Bacteria for the degradation of biodegradable plastic PBAT(Polybutylene adipate terephthalate).</title>
        <authorList>
            <person name="Weon H.-Y."/>
            <person name="Yeon J."/>
        </authorList>
    </citation>
    <scope>NUCLEOTIDE SEQUENCE [LARGE SCALE GENOMIC DNA]</scope>
    <source>
        <strain evidence="7 8">SBD 7-3</strain>
    </source>
</reference>
<dbReference type="Gene3D" id="3.90.180.10">
    <property type="entry name" value="Medium-chain alcohol dehydrogenases, catalytic domain"/>
    <property type="match status" value="1"/>
</dbReference>
<evidence type="ECO:0000256" key="1">
    <source>
        <dbReference type="ARBA" id="ARBA00001947"/>
    </source>
</evidence>
<dbReference type="PANTHER" id="PTHR42940">
    <property type="entry name" value="ALCOHOL DEHYDROGENASE 1-RELATED"/>
    <property type="match status" value="1"/>
</dbReference>